<dbReference type="PROSITE" id="PS50932">
    <property type="entry name" value="HTH_LACI_2"/>
    <property type="match status" value="1"/>
</dbReference>
<keyword evidence="3" id="KW-0804">Transcription</keyword>
<dbReference type="EMBL" id="CP047218">
    <property type="protein sequence ID" value="QHD67822.1"/>
    <property type="molecule type" value="Genomic_DNA"/>
</dbReference>
<dbReference type="SUPFAM" id="SSF47413">
    <property type="entry name" value="lambda repressor-like DNA-binding domains"/>
    <property type="match status" value="1"/>
</dbReference>
<dbReference type="OrthoDB" id="7185860at2"/>
<evidence type="ECO:0000313" key="18">
    <source>
        <dbReference type="Proteomes" id="UP000287401"/>
    </source>
</evidence>
<dbReference type="RefSeq" id="WP_004207757.1">
    <property type="nucleotide sequence ID" value="NZ_CAIGKD010000006.1"/>
</dbReference>
<dbReference type="EMBL" id="CP033230">
    <property type="protein sequence ID" value="AYO77877.1"/>
    <property type="molecule type" value="Genomic_DNA"/>
</dbReference>
<dbReference type="GO" id="GO:0003700">
    <property type="term" value="F:DNA-binding transcription factor activity"/>
    <property type="evidence" value="ECO:0007669"/>
    <property type="project" value="TreeGrafter"/>
</dbReference>
<evidence type="ECO:0000313" key="9">
    <source>
        <dbReference type="EMBL" id="OAH42335.1"/>
    </source>
</evidence>
<dbReference type="EMBL" id="CP060122">
    <property type="protein sequence ID" value="QNG44291.1"/>
    <property type="molecule type" value="Genomic_DNA"/>
</dbReference>
<evidence type="ECO:0000313" key="13">
    <source>
        <dbReference type="EMBL" id="RSU55377.1"/>
    </source>
</evidence>
<dbReference type="PANTHER" id="PTHR30146">
    <property type="entry name" value="LACI-RELATED TRANSCRIPTIONAL REPRESSOR"/>
    <property type="match status" value="1"/>
</dbReference>
<evidence type="ECO:0000313" key="6">
    <source>
        <dbReference type="EMBL" id="AYO77877.1"/>
    </source>
</evidence>
<dbReference type="Proteomes" id="UP001162318">
    <property type="component" value="Unassembled WGS sequence"/>
</dbReference>
<dbReference type="Proteomes" id="UP000280708">
    <property type="component" value="Chromosome"/>
</dbReference>
<dbReference type="EMBL" id="JAOCKX010000029">
    <property type="protein sequence ID" value="MDH2133113.1"/>
    <property type="molecule type" value="Genomic_DNA"/>
</dbReference>
<dbReference type="InterPro" id="IPR010982">
    <property type="entry name" value="Lambda_DNA-bd_dom_sf"/>
</dbReference>
<evidence type="ECO:0000313" key="15">
    <source>
        <dbReference type="Proteomes" id="UP000037029"/>
    </source>
</evidence>
<evidence type="ECO:0000256" key="3">
    <source>
        <dbReference type="ARBA" id="ARBA00023163"/>
    </source>
</evidence>
<reference evidence="12 21" key="8">
    <citation type="submission" date="2020-07" db="EMBL/GenBank/DDBJ databases">
        <title>Whole genome sequence of Sphingobium yanoikuyae A3.</title>
        <authorList>
            <person name="Han S.-S."/>
        </authorList>
    </citation>
    <scope>NUCLEOTIDE SEQUENCE [LARGE SCALE GENOMIC DNA]</scope>
    <source>
        <strain evidence="12 21">A3</strain>
    </source>
</reference>
<evidence type="ECO:0000313" key="12">
    <source>
        <dbReference type="EMBL" id="QNG44291.1"/>
    </source>
</evidence>
<evidence type="ECO:0000313" key="10">
    <source>
        <dbReference type="EMBL" id="QHD67822.1"/>
    </source>
</evidence>
<dbReference type="PANTHER" id="PTHR30146:SF153">
    <property type="entry name" value="LACTOSE OPERON REPRESSOR"/>
    <property type="match status" value="1"/>
</dbReference>
<dbReference type="EMBL" id="LSTR01000041">
    <property type="protein sequence ID" value="OAH42335.1"/>
    <property type="molecule type" value="Genomic_DNA"/>
</dbReference>
<dbReference type="PATRIC" id="fig|13690.10.peg.4980"/>
<reference evidence="13 18" key="4">
    <citation type="submission" date="2018-07" db="EMBL/GenBank/DDBJ databases">
        <title>Genomic and Epidemiologic Investigation of an Indolent Hospital Outbreak.</title>
        <authorList>
            <person name="Johnson R.C."/>
            <person name="Deming C."/>
            <person name="Conlan S."/>
            <person name="Zellmer C.J."/>
            <person name="Michelin A.V."/>
            <person name="Lee-Lin S."/>
            <person name="Thomas P.J."/>
            <person name="Park M."/>
            <person name="Weingarten R.A."/>
            <person name="Less J."/>
            <person name="Dekker J.P."/>
            <person name="Frank K.M."/>
            <person name="Musser K.A."/>
            <person name="Mcquiston J.R."/>
            <person name="Henderson D.K."/>
            <person name="Lau A.F."/>
            <person name="Palmore T.N."/>
            <person name="Segre J.A."/>
        </authorList>
    </citation>
    <scope>NUCLEOTIDE SEQUENCE [LARGE SCALE GENOMIC DNA]</scope>
    <source>
        <strain evidence="13 18">SK-NIH.Env6_1116</strain>
    </source>
</reference>
<dbReference type="EMBL" id="CP020925">
    <property type="protein sequence ID" value="ATP20434.1"/>
    <property type="molecule type" value="Genomic_DNA"/>
</dbReference>
<accession>A0A084E939</accession>
<feature type="domain" description="HTH lacI-type" evidence="4">
    <location>
        <begin position="14"/>
        <end position="68"/>
    </location>
</feature>
<reference evidence="5 15" key="3">
    <citation type="submission" date="2017-04" db="EMBL/GenBank/DDBJ databases">
        <title>Characterization, genome and methylation analysis of a phthalic acid esters degrading strain Sphingobium yanoikuyae SHJ.</title>
        <authorList>
            <person name="Feng L."/>
        </authorList>
    </citation>
    <scope>NUCLEOTIDE SEQUENCE [LARGE SCALE GENOMIC DNA]</scope>
    <source>
        <strain evidence="5 15">SHJ</strain>
    </source>
</reference>
<dbReference type="EMBL" id="JGVR01000051">
    <property type="protein sequence ID" value="KEZ14481.1"/>
    <property type="molecule type" value="Genomic_DNA"/>
</dbReference>
<gene>
    <name evidence="9" type="ORF">AX777_14290</name>
    <name evidence="5" type="ORF">BV87_19985</name>
    <name evidence="7" type="ORF">CP98_04823</name>
    <name evidence="13" type="ORF">DAH51_16780</name>
    <name evidence="6" type="ORF">EBF16_13905</name>
    <name evidence="10" type="ORF">GS397_12790</name>
    <name evidence="12" type="ORF">H3V42_20745</name>
    <name evidence="11" type="ORF">HH800_04450</name>
    <name evidence="8" type="ORF">N5J77_18440</name>
</gene>
<dbReference type="PRINTS" id="PR00036">
    <property type="entry name" value="HTHLACI"/>
</dbReference>
<evidence type="ECO:0000313" key="8">
    <source>
        <dbReference type="EMBL" id="MDH2133113.1"/>
    </source>
</evidence>
<dbReference type="CDD" id="cd01545">
    <property type="entry name" value="PBP1_SalR"/>
    <property type="match status" value="1"/>
</dbReference>
<dbReference type="GO" id="GO:0000976">
    <property type="term" value="F:transcription cis-regulatory region binding"/>
    <property type="evidence" value="ECO:0007669"/>
    <property type="project" value="TreeGrafter"/>
</dbReference>
<dbReference type="SUPFAM" id="SSF53822">
    <property type="entry name" value="Periplasmic binding protein-like I"/>
    <property type="match status" value="1"/>
</dbReference>
<dbReference type="Proteomes" id="UP000287401">
    <property type="component" value="Unassembled WGS sequence"/>
</dbReference>
<evidence type="ECO:0000313" key="11">
    <source>
        <dbReference type="EMBL" id="QJR01515.1"/>
    </source>
</evidence>
<dbReference type="InterPro" id="IPR046335">
    <property type="entry name" value="LacI/GalR-like_sensor"/>
</dbReference>
<evidence type="ECO:0000313" key="14">
    <source>
        <dbReference type="Proteomes" id="UP000028534"/>
    </source>
</evidence>
<dbReference type="Proteomes" id="UP000515377">
    <property type="component" value="Chromosome"/>
</dbReference>
<reference evidence="6 17" key="5">
    <citation type="submission" date="2018-10" db="EMBL/GenBank/DDBJ databases">
        <title>Characterization and genome analysis of a novel bacterium Sphingobium yanoikuyae SJTF8 capable of degrading PAHs.</title>
        <authorList>
            <person name="Yin C."/>
            <person name="Xiong W."/>
            <person name="Liang R."/>
        </authorList>
    </citation>
    <scope>NUCLEOTIDE SEQUENCE [LARGE SCALE GENOMIC DNA]</scope>
    <source>
        <strain evidence="6 17">SJTF8</strain>
    </source>
</reference>
<evidence type="ECO:0000313" key="16">
    <source>
        <dbReference type="Proteomes" id="UP000077262"/>
    </source>
</evidence>
<reference evidence="11 20" key="7">
    <citation type="submission" date="2020-04" db="EMBL/GenBank/DDBJ databases">
        <title>The Whole Genome Analysis of High salt-tolerant Sphingobium yanoikuyae YC-XJ2 with Aryl organophosphorus flame retardants (aryl-OPFRs)-degrading capacity and characteristics of Related phosphotriesterase.</title>
        <authorList>
            <person name="Li X."/>
        </authorList>
    </citation>
    <scope>NUCLEOTIDE SEQUENCE [LARGE SCALE GENOMIC DNA]</scope>
    <source>
        <strain evidence="11 20">YC-XJ2</strain>
    </source>
</reference>
<dbReference type="Gene3D" id="3.40.50.2300">
    <property type="match status" value="2"/>
</dbReference>
<dbReference type="CDD" id="cd01392">
    <property type="entry name" value="HTH_LacI"/>
    <property type="match status" value="1"/>
</dbReference>
<evidence type="ECO:0000313" key="19">
    <source>
        <dbReference type="Proteomes" id="UP000464086"/>
    </source>
</evidence>
<dbReference type="EMBL" id="QRAL01000019">
    <property type="protein sequence ID" value="RSU55377.1"/>
    <property type="molecule type" value="Genomic_DNA"/>
</dbReference>
<evidence type="ECO:0000313" key="21">
    <source>
        <dbReference type="Proteomes" id="UP000515377"/>
    </source>
</evidence>
<dbReference type="InterPro" id="IPR028082">
    <property type="entry name" value="Peripla_BP_I"/>
</dbReference>
<sequence>MTKTPRDEGATAKLTINDIARMAGVSKKTVSRVINRSPLLNQETRGKVEEIIRQTGYVPNPQARALALGRNFLIGLIYDNPNAQMVLSMQKGILEALHGTEFELVVRPVDRGAAMVMEDIHNFVTRQRLFGVVVLPPLSENDSLSKLFDDAGCRYVRMGSALLDDPEHMVASNDRDAVADAVRYLIAQGHRRIGLIAGPHGFRSAKERREGFEMALAEAGISLPRSLVADGQYTFESGVSASENLFDLTSPPTAIFASNDEMAAGVLYAARLRGIEVPEQLSIIGFDDTPLTTRVWPPLTTVRWPIAAMGRAAALKLIGTAIGEEAEVSEPSLFSSTLIRRSSVAPASG</sequence>
<evidence type="ECO:0000313" key="7">
    <source>
        <dbReference type="EMBL" id="KEZ14481.1"/>
    </source>
</evidence>
<dbReference type="Proteomes" id="UP000502611">
    <property type="component" value="Chromosome"/>
</dbReference>
<dbReference type="SMART" id="SM00354">
    <property type="entry name" value="HTH_LACI"/>
    <property type="match status" value="1"/>
</dbReference>
<protein>
    <submittedName>
        <fullName evidence="6 7">Transcriptional regulator</fullName>
    </submittedName>
    <submittedName>
        <fullName evidence="5">LacI family transcriptional regulator</fullName>
    </submittedName>
    <submittedName>
        <fullName evidence="10">Substrate-binding domain-containing protein</fullName>
    </submittedName>
</protein>
<dbReference type="Proteomes" id="UP000037029">
    <property type="component" value="Chromosome"/>
</dbReference>
<dbReference type="EMBL" id="CP053021">
    <property type="protein sequence ID" value="QJR01515.1"/>
    <property type="molecule type" value="Genomic_DNA"/>
</dbReference>
<dbReference type="AlphaFoldDB" id="A0A084E939"/>
<dbReference type="Gene3D" id="1.10.260.40">
    <property type="entry name" value="lambda repressor-like DNA-binding domains"/>
    <property type="match status" value="1"/>
</dbReference>
<reference evidence="10 19" key="6">
    <citation type="submission" date="2019-12" db="EMBL/GenBank/DDBJ databases">
        <title>Functional and genomic insights into the Sphingobium yanoikuyae YC-JY1, a bacterium efficiently degrading bisphenol A.</title>
        <authorList>
            <person name="Jia Y."/>
            <person name="Li X."/>
            <person name="Wang J."/>
            <person name="Eltoukhy A."/>
            <person name="Lamraoui I."/>
            <person name="Yan Y."/>
        </authorList>
    </citation>
    <scope>NUCLEOTIDE SEQUENCE [LARGE SCALE GENOMIC DNA]</scope>
    <source>
        <strain evidence="10 19">YC-JY1</strain>
    </source>
</reference>
<evidence type="ECO:0000256" key="2">
    <source>
        <dbReference type="ARBA" id="ARBA00023125"/>
    </source>
</evidence>
<dbReference type="Proteomes" id="UP000464086">
    <property type="component" value="Chromosome"/>
</dbReference>
<dbReference type="eggNOG" id="COG1609">
    <property type="taxonomic scope" value="Bacteria"/>
</dbReference>
<dbReference type="Pfam" id="PF13377">
    <property type="entry name" value="Peripla_BP_3"/>
    <property type="match status" value="1"/>
</dbReference>
<evidence type="ECO:0000313" key="20">
    <source>
        <dbReference type="Proteomes" id="UP000502611"/>
    </source>
</evidence>
<dbReference type="STRING" id="13690.AX777_14290"/>
<evidence type="ECO:0000313" key="17">
    <source>
        <dbReference type="Proteomes" id="UP000280708"/>
    </source>
</evidence>
<proteinExistence type="predicted"/>
<reference evidence="9 16" key="2">
    <citation type="submission" date="2016-02" db="EMBL/GenBank/DDBJ databases">
        <authorList>
            <person name="Wen L."/>
            <person name="He K."/>
            <person name="Yang H."/>
        </authorList>
    </citation>
    <scope>NUCLEOTIDE SEQUENCE [LARGE SCALE GENOMIC DNA]</scope>
    <source>
        <strain evidence="9 16">CD09_2</strain>
    </source>
</reference>
<keyword evidence="1" id="KW-0805">Transcription regulation</keyword>
<name>A0A084E939_SPHYA</name>
<keyword evidence="2 6" id="KW-0238">DNA-binding</keyword>
<reference evidence="8" key="9">
    <citation type="submission" date="2022-09" db="EMBL/GenBank/DDBJ databases">
        <title>Intensive care unit water sources are persistently colonized with multi-drug resistant bacteria and are the site of extensive horizontal gene transfer of antibiotic resistance genes.</title>
        <authorList>
            <person name="Diorio-Toth L."/>
        </authorList>
    </citation>
    <scope>NUCLEOTIDE SEQUENCE</scope>
    <source>
        <strain evidence="8">GD03659</strain>
    </source>
</reference>
<evidence type="ECO:0000313" key="5">
    <source>
        <dbReference type="EMBL" id="ATP20434.1"/>
    </source>
</evidence>
<dbReference type="Proteomes" id="UP000077262">
    <property type="component" value="Unassembled WGS sequence"/>
</dbReference>
<dbReference type="Proteomes" id="UP000028534">
    <property type="component" value="Unassembled WGS sequence"/>
</dbReference>
<evidence type="ECO:0000259" key="4">
    <source>
        <dbReference type="PROSITE" id="PS50932"/>
    </source>
</evidence>
<dbReference type="PROSITE" id="PS00356">
    <property type="entry name" value="HTH_LACI_1"/>
    <property type="match status" value="1"/>
</dbReference>
<evidence type="ECO:0000256" key="1">
    <source>
        <dbReference type="ARBA" id="ARBA00023015"/>
    </source>
</evidence>
<dbReference type="InterPro" id="IPR000843">
    <property type="entry name" value="HTH_LacI"/>
</dbReference>
<dbReference type="Pfam" id="PF00356">
    <property type="entry name" value="LacI"/>
    <property type="match status" value="1"/>
</dbReference>
<reference evidence="7 14" key="1">
    <citation type="submission" date="2014-03" db="EMBL/GenBank/DDBJ databases">
        <title>Genome sequence of Sphingobium yanoikuyae B1.</title>
        <authorList>
            <person name="Gan H.M."/>
            <person name="Gan H.Y."/>
            <person name="Savka M.A."/>
        </authorList>
    </citation>
    <scope>NUCLEOTIDE SEQUENCE [LARGE SCALE GENOMIC DNA]</scope>
    <source>
        <strain evidence="7 14">B1</strain>
    </source>
</reference>
<organism evidence="7 14">
    <name type="scientific">Sphingobium yanoikuyae</name>
    <name type="common">Sphingomonas yanoikuyae</name>
    <dbReference type="NCBI Taxonomy" id="13690"/>
    <lineage>
        <taxon>Bacteria</taxon>
        <taxon>Pseudomonadati</taxon>
        <taxon>Pseudomonadota</taxon>
        <taxon>Alphaproteobacteria</taxon>
        <taxon>Sphingomonadales</taxon>
        <taxon>Sphingomonadaceae</taxon>
        <taxon>Sphingobium</taxon>
    </lineage>
</organism>